<dbReference type="Proteomes" id="UP000179840">
    <property type="component" value="Unassembled WGS sequence"/>
</dbReference>
<organism evidence="1 2">
    <name type="scientific">Janthinobacterium lividum</name>
    <dbReference type="NCBI Taxonomy" id="29581"/>
    <lineage>
        <taxon>Bacteria</taxon>
        <taxon>Pseudomonadati</taxon>
        <taxon>Pseudomonadota</taxon>
        <taxon>Betaproteobacteria</taxon>
        <taxon>Burkholderiales</taxon>
        <taxon>Oxalobacteraceae</taxon>
        <taxon>Janthinobacterium</taxon>
    </lineage>
</organism>
<dbReference type="EMBL" id="LFKP01000010">
    <property type="protein sequence ID" value="OHV95322.1"/>
    <property type="molecule type" value="Genomic_DNA"/>
</dbReference>
<dbReference type="AlphaFoldDB" id="A0A1S1U4D8"/>
<evidence type="ECO:0000313" key="2">
    <source>
        <dbReference type="Proteomes" id="UP000179840"/>
    </source>
</evidence>
<evidence type="ECO:0000313" key="1">
    <source>
        <dbReference type="EMBL" id="OHV95322.1"/>
    </source>
</evidence>
<reference evidence="1 2" key="1">
    <citation type="submission" date="2015-06" db="EMBL/GenBank/DDBJ databases">
        <title>Draft genome sequencing of a biphenyl-degrading bacterium, Janthinobacterium lividum MEG1.</title>
        <authorList>
            <person name="Shimodaira J."/>
            <person name="Hatta T."/>
        </authorList>
    </citation>
    <scope>NUCLEOTIDE SEQUENCE [LARGE SCALE GENOMIC DNA]</scope>
    <source>
        <strain evidence="1 2">MEG1</strain>
    </source>
</reference>
<sequence length="234" mass="27220">MTTAIQHAWENLSNTLRLYVESHMDFAALYKVDRPDAVTRQDRALEAKLEKFHTLYDVTKHVPGFDFFKHADTSLLIVMRNAIHHRDHPLFVSWEAFVLAHEAAEKRPSNRYLFASTTPEANRMMLRYYVPLDDFRERLTSPMVKNADALSLLWDQDLRFAQMRHVGSEKGFETKSVYVDMMPAFISAMHRVRGWLSTMDFVPSGSDGRIYFESFGEVRPEPGLSFREMGHRAD</sequence>
<name>A0A1S1U4D8_9BURK</name>
<comment type="caution">
    <text evidence="1">The sequence shown here is derived from an EMBL/GenBank/DDBJ whole genome shotgun (WGS) entry which is preliminary data.</text>
</comment>
<accession>A0A1S1U4D8</accession>
<protein>
    <submittedName>
        <fullName evidence="1">Uncharacterized protein</fullName>
    </submittedName>
</protein>
<gene>
    <name evidence="1" type="ORF">AKG95_19235</name>
</gene>
<proteinExistence type="predicted"/>